<dbReference type="Proteomes" id="UP001595722">
    <property type="component" value="Unassembled WGS sequence"/>
</dbReference>
<protein>
    <submittedName>
        <fullName evidence="2">Uncharacterized protein</fullName>
    </submittedName>
</protein>
<feature type="coiled-coil region" evidence="1">
    <location>
        <begin position="451"/>
        <end position="485"/>
    </location>
</feature>
<organism evidence="2 3">
    <name type="scientific">Bacterioplanoides pacificum</name>
    <dbReference type="NCBI Taxonomy" id="1171596"/>
    <lineage>
        <taxon>Bacteria</taxon>
        <taxon>Pseudomonadati</taxon>
        <taxon>Pseudomonadota</taxon>
        <taxon>Gammaproteobacteria</taxon>
        <taxon>Oceanospirillales</taxon>
        <taxon>Oceanospirillaceae</taxon>
        <taxon>Bacterioplanoides</taxon>
    </lineage>
</organism>
<evidence type="ECO:0000256" key="1">
    <source>
        <dbReference type="SAM" id="Coils"/>
    </source>
</evidence>
<keyword evidence="1" id="KW-0175">Coiled coil</keyword>
<dbReference type="RefSeq" id="WP_376864274.1">
    <property type="nucleotide sequence ID" value="NZ_JBHRYB010000001.1"/>
</dbReference>
<evidence type="ECO:0000313" key="3">
    <source>
        <dbReference type="Proteomes" id="UP001595722"/>
    </source>
</evidence>
<keyword evidence="3" id="KW-1185">Reference proteome</keyword>
<sequence length="1222" mass="141243">MSSSLEEIIRNFEYYRKKIAFYDVLIKTAETQLEERKEEYGDNDILRQRYIKIVDNNKHRLNFYKKTLEKMNDITKNGDYPLEELCSYQYIESSDLEYQLEEFTRELQKTAYIGNGSSPDWKQLQQEDIPATEKDKGWFKKFLKPMAIGEYNRIHMVSQLSDPSDNLEILAGSCHIAVEQLSTRVRFVYDDNPDEPVADTYILYWMYGEDKLQDQLATAEIDLDFFQKTKTMLPLGIGLTDEYGYLIQSLEIADLEKKFHDIDIDNATIEIKPNKIYGGWDIRSIAKDLGFFDLKSGNLDPDYAKKTREYLENSWSEWYDSKYIERLLSDYNQIERLGQNKEMPALNTPVRILHSYIRHGYYHGDKEKIEEELSLQDDSYFKSMSTQYFYTDRKYGFFAYPVNRGNFKTKNLIEMAEEDNSPAWSGFVPVSDNEEKEPEAIRLHCTLPEWDRRITKKLDRLNGEIKNLELKVKVHSENLETLSAMRMTAQMHYDFPGGRRDSEEYATNGKLLEEIDKLYAGITDRLVNVDDDAEFIHTSDVEELEAAAEELWKTIKNDEFLEELRLYLKHSNTQNEESSEPESLLNSGPYMEREPFWGHIFETLKECFVALSKTSLREDVWNTWIEDAFDLISRINDVENISEEEDVRSDFNKTILKGKKYIEITGYTDSGFRKINLAVKDSLNKERERLSDIEDDHLHPDNCNPVLWALFQWKKYASGIFHNSPGPQSLVQSLINLYNNEIALKMSRDKGGFEIRFPLALFRLCGISEIDGKRLPFSFLQSIVITGYIASAPGDKKKDYIKSLRRIDGISKIRVDSETRSVLNSLASDNIRGNPSPDLASTIYKANSQSWYKILMQVVTLSYHFHALKTAKDSFDSDNYIESSMKAMLAVSELIYSVGVAHRLLQTMTGFDISRHILGKEYSSALAAINPEKIAPYIGALAGVLSYFAAIEEYVKGEDAKANIKVAEGSLIILSHALEAVSKRVAQKSAVTALGYAIPGVNIVLFLLTVYDGYTIYQELTRENLHFIYNHYFDKIKESEVSYTGRKCHDLYEDNLPPDYNESYNSVFSLSKDIKWLTLSWRAIVPMYLQGYPVAMIEKIVDIGVAPTETTRVYPRHKSADVRLTANVKDIVDFYNHISDPVNEGHGFSSGKRYSEVAREMIRGEYIPADGISEELEIKDREGAKIISMDHEYFRNQDAIYGESWEEFNKLSFEKYPANYLT</sequence>
<comment type="caution">
    <text evidence="2">The sequence shown here is derived from an EMBL/GenBank/DDBJ whole genome shotgun (WGS) entry which is preliminary data.</text>
</comment>
<gene>
    <name evidence="2" type="ORF">ACFOMG_01195</name>
</gene>
<reference evidence="3" key="1">
    <citation type="journal article" date="2019" name="Int. J. Syst. Evol. Microbiol.">
        <title>The Global Catalogue of Microorganisms (GCM) 10K type strain sequencing project: providing services to taxonomists for standard genome sequencing and annotation.</title>
        <authorList>
            <consortium name="The Broad Institute Genomics Platform"/>
            <consortium name="The Broad Institute Genome Sequencing Center for Infectious Disease"/>
            <person name="Wu L."/>
            <person name="Ma J."/>
        </authorList>
    </citation>
    <scope>NUCLEOTIDE SEQUENCE [LARGE SCALE GENOMIC DNA]</scope>
    <source>
        <strain evidence="3">KCTC 42424</strain>
    </source>
</reference>
<proteinExistence type="predicted"/>
<name>A0ABV7VNF8_9GAMM</name>
<dbReference type="EMBL" id="JBHRYB010000001">
    <property type="protein sequence ID" value="MFC3678724.1"/>
    <property type="molecule type" value="Genomic_DNA"/>
</dbReference>
<accession>A0ABV7VNF8</accession>
<evidence type="ECO:0000313" key="2">
    <source>
        <dbReference type="EMBL" id="MFC3678724.1"/>
    </source>
</evidence>